<feature type="non-terminal residue" evidence="1">
    <location>
        <position position="176"/>
    </location>
</feature>
<name>A0AB74DHP8_9BURK</name>
<dbReference type="Gene3D" id="2.30.110.50">
    <property type="match status" value="1"/>
</dbReference>
<accession>A0AB74DHP8</accession>
<gene>
    <name evidence="1" type="ORF">DF015_02585</name>
</gene>
<dbReference type="EMBL" id="QTNY01000001">
    <property type="protein sequence ID" value="RQP84358.1"/>
    <property type="molecule type" value="Genomic_DNA"/>
</dbReference>
<comment type="caution">
    <text evidence="1">The sequence shown here is derived from an EMBL/GenBank/DDBJ whole genome shotgun (WGS) entry which is preliminary data.</text>
</comment>
<reference evidence="1 2" key="1">
    <citation type="submission" date="2018-08" db="EMBL/GenBank/DDBJ databases">
        <title>Comparative analysis of Burkholderia isolates from Puerto Rico.</title>
        <authorList>
            <person name="Hall C."/>
            <person name="Sahl J."/>
            <person name="Wagner D."/>
        </authorList>
    </citation>
    <scope>NUCLEOTIDE SEQUENCE [LARGE SCALE GENOMIC DNA]</scope>
    <source>
        <strain evidence="1 2">Bp8964</strain>
    </source>
</reference>
<evidence type="ECO:0000313" key="1">
    <source>
        <dbReference type="EMBL" id="RQP84358.1"/>
    </source>
</evidence>
<organism evidence="1 2">
    <name type="scientific">Burkholderia ubonensis</name>
    <dbReference type="NCBI Taxonomy" id="101571"/>
    <lineage>
        <taxon>Bacteria</taxon>
        <taxon>Pseudomonadati</taxon>
        <taxon>Pseudomonadota</taxon>
        <taxon>Betaproteobacteria</taxon>
        <taxon>Burkholderiales</taxon>
        <taxon>Burkholderiaceae</taxon>
        <taxon>Burkholderia</taxon>
        <taxon>Burkholderia cepacia complex</taxon>
    </lineage>
</organism>
<proteinExistence type="predicted"/>
<sequence length="176" mass="19227">MKNEQDRDVVGLGDVIDPGGNVKLAFPPSRTLSISGAALPTYGVDKLPVFVPVRLRGRETIGRIDECRYLVTLRTDDAYAFSPSRTADLKLDTMVGTEATVSIELEGKPGLAGHAGLADIGASPREITGLIEAARLVGQDRHSILYELELRPWLYRATLTQDCRLFQDMSVVEITD</sequence>
<evidence type="ECO:0000313" key="2">
    <source>
        <dbReference type="Proteomes" id="UP000273734"/>
    </source>
</evidence>
<dbReference type="Pfam" id="PF05954">
    <property type="entry name" value="Phage_GPD"/>
    <property type="match status" value="1"/>
</dbReference>
<dbReference type="AlphaFoldDB" id="A0AB74DHP8"/>
<dbReference type="Proteomes" id="UP000273734">
    <property type="component" value="Unassembled WGS sequence"/>
</dbReference>
<dbReference type="RefSeq" id="WP_260403231.1">
    <property type="nucleotide sequence ID" value="NZ_QTNY01000001.1"/>
</dbReference>
<dbReference type="SUPFAM" id="SSF69279">
    <property type="entry name" value="Phage tail proteins"/>
    <property type="match status" value="1"/>
</dbReference>
<dbReference type="Gene3D" id="3.55.50.10">
    <property type="entry name" value="Baseplate protein-like domains"/>
    <property type="match status" value="1"/>
</dbReference>
<protein>
    <submittedName>
        <fullName evidence="1">Uncharacterized protein</fullName>
    </submittedName>
</protein>